<evidence type="ECO:0000313" key="4">
    <source>
        <dbReference type="Proteomes" id="UP000045782"/>
    </source>
</evidence>
<feature type="compositionally biased region" description="Low complexity" evidence="1">
    <location>
        <begin position="42"/>
        <end position="52"/>
    </location>
</feature>
<organism evidence="3 4">
    <name type="scientific">Mycobacteroides abscessus</name>
    <dbReference type="NCBI Taxonomy" id="36809"/>
    <lineage>
        <taxon>Bacteria</taxon>
        <taxon>Bacillati</taxon>
        <taxon>Actinomycetota</taxon>
        <taxon>Actinomycetes</taxon>
        <taxon>Mycobacteriales</taxon>
        <taxon>Mycobacteriaceae</taxon>
        <taxon>Mycobacteroides</taxon>
    </lineage>
</organism>
<feature type="region of interest" description="Disordered" evidence="1">
    <location>
        <begin position="42"/>
        <end position="118"/>
    </location>
</feature>
<sequence length="118" mass="11780">MSRRRGHHATRRWVAASALSLCLLAAAAPLAQADICGPGDFGASAGCAPPAAGTGGDKTESWPPTDVDWPPGAQADSDADKKAASMPIVQPKGKSASAPVLTSGDSVIPPSPIVTPGR</sequence>
<gene>
    <name evidence="3" type="ORF">ERS075579_05306</name>
</gene>
<dbReference type="Proteomes" id="UP000045782">
    <property type="component" value="Unassembled WGS sequence"/>
</dbReference>
<dbReference type="AlphaFoldDB" id="A0A0U0YY56"/>
<reference evidence="3 4" key="1">
    <citation type="submission" date="2015-03" db="EMBL/GenBank/DDBJ databases">
        <authorList>
            <person name="Murphy D."/>
        </authorList>
    </citation>
    <scope>NUCLEOTIDE SEQUENCE [LARGE SCALE GENOMIC DNA]</scope>
    <source>
        <strain evidence="3 4">PAP088</strain>
    </source>
</reference>
<feature type="signal peptide" evidence="2">
    <location>
        <begin position="1"/>
        <end position="33"/>
    </location>
</feature>
<name>A0A0U0YY56_9MYCO</name>
<keyword evidence="2" id="KW-0732">Signal</keyword>
<protein>
    <submittedName>
        <fullName evidence="3">Uncharacterized protein</fullName>
    </submittedName>
</protein>
<feature type="chain" id="PRO_5015047796" evidence="2">
    <location>
        <begin position="34"/>
        <end position="118"/>
    </location>
</feature>
<accession>A0A0U0YY56</accession>
<proteinExistence type="predicted"/>
<evidence type="ECO:0000256" key="1">
    <source>
        <dbReference type="SAM" id="MobiDB-lite"/>
    </source>
</evidence>
<evidence type="ECO:0000256" key="2">
    <source>
        <dbReference type="SAM" id="SignalP"/>
    </source>
</evidence>
<dbReference type="EMBL" id="CSWP01000015">
    <property type="protein sequence ID" value="CPV73454.1"/>
    <property type="molecule type" value="Genomic_DNA"/>
</dbReference>
<dbReference type="RefSeq" id="WP_016892041.1">
    <property type="nucleotide sequence ID" value="NZ_CSWP01000015.1"/>
</dbReference>
<feature type="compositionally biased region" description="Pro residues" evidence="1">
    <location>
        <begin position="109"/>
        <end position="118"/>
    </location>
</feature>
<evidence type="ECO:0000313" key="3">
    <source>
        <dbReference type="EMBL" id="CPV73454.1"/>
    </source>
</evidence>